<evidence type="ECO:0000313" key="3">
    <source>
        <dbReference type="EMBL" id="CAF9930363.1"/>
    </source>
</evidence>
<feature type="region of interest" description="Disordered" evidence="1">
    <location>
        <begin position="264"/>
        <end position="541"/>
    </location>
</feature>
<dbReference type="PANTHER" id="PTHR42073:SF1">
    <property type="entry name" value="MEIOTIC EXPRESSION UP-REGULATED PROTEIN 6"/>
    <property type="match status" value="1"/>
</dbReference>
<evidence type="ECO:0000259" key="2">
    <source>
        <dbReference type="Pfam" id="PF15406"/>
    </source>
</evidence>
<keyword evidence="4" id="KW-1185">Reference proteome</keyword>
<feature type="compositionally biased region" description="Basic and acidic residues" evidence="1">
    <location>
        <begin position="375"/>
        <end position="389"/>
    </location>
</feature>
<feature type="compositionally biased region" description="Basic and acidic residues" evidence="1">
    <location>
        <begin position="302"/>
        <end position="337"/>
    </location>
</feature>
<feature type="compositionally biased region" description="Low complexity" evidence="1">
    <location>
        <begin position="411"/>
        <end position="451"/>
    </location>
</feature>
<dbReference type="InterPro" id="IPR039483">
    <property type="entry name" value="Meu6_PH_dom"/>
</dbReference>
<dbReference type="Pfam" id="PF15406">
    <property type="entry name" value="PH_6"/>
    <property type="match status" value="1"/>
</dbReference>
<dbReference type="InterPro" id="IPR039712">
    <property type="entry name" value="Meu6"/>
</dbReference>
<feature type="compositionally biased region" description="Low complexity" evidence="1">
    <location>
        <begin position="595"/>
        <end position="607"/>
    </location>
</feature>
<reference evidence="3" key="1">
    <citation type="submission" date="2021-03" db="EMBL/GenBank/DDBJ databases">
        <authorList>
            <person name="Tagirdzhanova G."/>
        </authorList>
    </citation>
    <scope>NUCLEOTIDE SEQUENCE</scope>
</reference>
<dbReference type="CDD" id="cd00821">
    <property type="entry name" value="PH"/>
    <property type="match status" value="1"/>
</dbReference>
<dbReference type="PANTHER" id="PTHR42073">
    <property type="entry name" value="MEIOTIC EXPRESSION UP-REGULATED PROTEIN 6"/>
    <property type="match status" value="1"/>
</dbReference>
<feature type="region of interest" description="Disordered" evidence="1">
    <location>
        <begin position="578"/>
        <end position="655"/>
    </location>
</feature>
<feature type="compositionally biased region" description="Low complexity" evidence="1">
    <location>
        <begin position="339"/>
        <end position="355"/>
    </location>
</feature>
<accession>A0A8H3FT30</accession>
<feature type="domain" description="Meiotic expression up-regulated protein 6 PH" evidence="2">
    <location>
        <begin position="93"/>
        <end position="162"/>
    </location>
</feature>
<sequence>MSAIHETPVATTEAAPSSGLDTTAPISTDVNAMEPSTKEPHSLTDPADPPAVAAPVDPPAAAIESSKEEAVKIEAVPITSGNLGFKTGPLKLFKFSQRYFWLGDEAPLEDSTITHFHKGNHENKHHTAAHASQTGKGLLLYAKRAEDKTQPEGIFNLVSVVSCGQYPELTRLKAEVTDVTKDGPLEFSFKINDKKQSFQATKVAERDGWLVAINNAVNEAVASKDSFRETDGYKDSYKKYFGTGSALTAGAGVGGAGIAAAKEHKTENKVEEGTAVPVTEGTTTKKDGSRSRSRGPLNLFKQNKDKNAVAIENAKEKAEIKKEEKKEEKAEAKREEEVATVGTGAAVGTTAAATELEGKTPTQKKRQSSLFGIFKKNDDKSAALAKEPEPVAAEAPKIETAAETSAPLMQTMPTETTTEPTGPSTAFVADATPPVAETTSTAPTATTGKTARSPSPKSKGFGGLFGRSDKKVTKSEEVAPTAATTAESSTPTETVKTDAAPVADSVSPAAETTTAETSAEETAIPAAETKATGPTKVQDKRRSSLQAFLGFGKNKDTTATKEPEVATNAKDDFASLPKKDKLGMFRSSSKKVKETTPTTTDTPAIPTKDIEPIAESAPGAGTEAVPNTVSAGEDATVVERPAGTAVPTVGLPVAT</sequence>
<protein>
    <recommendedName>
        <fullName evidence="2">Meiotic expression up-regulated protein 6 PH domain-containing protein</fullName>
    </recommendedName>
</protein>
<dbReference type="AlphaFoldDB" id="A0A8H3FT30"/>
<feature type="compositionally biased region" description="Low complexity" evidence="1">
    <location>
        <begin position="50"/>
        <end position="62"/>
    </location>
</feature>
<feature type="compositionally biased region" description="Polar residues" evidence="1">
    <location>
        <begin position="19"/>
        <end position="30"/>
    </location>
</feature>
<gene>
    <name evidence="3" type="ORF">GOMPHAMPRED_005633</name>
</gene>
<proteinExistence type="predicted"/>
<feature type="compositionally biased region" description="Low complexity" evidence="1">
    <location>
        <begin position="478"/>
        <end position="532"/>
    </location>
</feature>
<dbReference type="Proteomes" id="UP000664169">
    <property type="component" value="Unassembled WGS sequence"/>
</dbReference>
<dbReference type="OrthoDB" id="5593352at2759"/>
<name>A0A8H3FT30_9LECA</name>
<evidence type="ECO:0000256" key="1">
    <source>
        <dbReference type="SAM" id="MobiDB-lite"/>
    </source>
</evidence>
<evidence type="ECO:0000313" key="4">
    <source>
        <dbReference type="Proteomes" id="UP000664169"/>
    </source>
</evidence>
<feature type="compositionally biased region" description="Basic and acidic residues" evidence="1">
    <location>
        <begin position="467"/>
        <end position="477"/>
    </location>
</feature>
<organism evidence="3 4">
    <name type="scientific">Gomphillus americanus</name>
    <dbReference type="NCBI Taxonomy" id="1940652"/>
    <lineage>
        <taxon>Eukaryota</taxon>
        <taxon>Fungi</taxon>
        <taxon>Dikarya</taxon>
        <taxon>Ascomycota</taxon>
        <taxon>Pezizomycotina</taxon>
        <taxon>Lecanoromycetes</taxon>
        <taxon>OSLEUM clade</taxon>
        <taxon>Ostropomycetidae</taxon>
        <taxon>Ostropales</taxon>
        <taxon>Graphidaceae</taxon>
        <taxon>Gomphilloideae</taxon>
        <taxon>Gomphillus</taxon>
    </lineage>
</organism>
<dbReference type="EMBL" id="CAJPDQ010000035">
    <property type="protein sequence ID" value="CAF9930363.1"/>
    <property type="molecule type" value="Genomic_DNA"/>
</dbReference>
<feature type="region of interest" description="Disordered" evidence="1">
    <location>
        <begin position="1"/>
        <end position="62"/>
    </location>
</feature>
<comment type="caution">
    <text evidence="3">The sequence shown here is derived from an EMBL/GenBank/DDBJ whole genome shotgun (WGS) entry which is preliminary data.</text>
</comment>